<evidence type="ECO:0000313" key="3">
    <source>
        <dbReference type="Proteomes" id="UP000677436"/>
    </source>
</evidence>
<accession>A0A8D5UGH8</accession>
<reference evidence="2" key="2">
    <citation type="journal article" date="2021" name="Microbiol. Resour. Announc.">
        <title>Complete Genome Sequence of Polycladomyces abyssicola JIR-001T, Isolated from Hemipelagic Sediment in Deep Seawater.</title>
        <authorList>
            <person name="Tsubouchi T."/>
            <person name="Kaneko Y."/>
        </authorList>
    </citation>
    <scope>NUCLEOTIDE SEQUENCE</scope>
    <source>
        <strain evidence="2">JIR-001</strain>
    </source>
</reference>
<keyword evidence="1" id="KW-1133">Transmembrane helix</keyword>
<organism evidence="2 3">
    <name type="scientific">Polycladomyces abyssicola</name>
    <dbReference type="NCBI Taxonomy" id="1125966"/>
    <lineage>
        <taxon>Bacteria</taxon>
        <taxon>Bacillati</taxon>
        <taxon>Bacillota</taxon>
        <taxon>Bacilli</taxon>
        <taxon>Bacillales</taxon>
        <taxon>Thermoactinomycetaceae</taxon>
        <taxon>Polycladomyces</taxon>
    </lineage>
</organism>
<keyword evidence="3" id="KW-1185">Reference proteome</keyword>
<sequence>MMGIMMEMISDWLRQIVLLVLIATFIDLLLPNHSMDRYVKLVMGLLIILAILSPVFSLIRKDWDVSALAFRNGGTDVQDMTSLESIRQRGETLGRTQDQLIKEQAEDQMAQSIRHEIEDRFRVTVSSVQVKAATPADNRPPDVSLVSLVVTPEALGSQEGQTAVAPVKEVGPVEIDTMKQEPAEQKRAGDDELSRRIRTFLQETWHLRPGQIHVSVEQAG</sequence>
<dbReference type="KEGG" id="pabs:JIR001_13300"/>
<keyword evidence="1" id="KW-0812">Transmembrane</keyword>
<dbReference type="NCBIfam" id="TIGR02896">
    <property type="entry name" value="spore_III_AF"/>
    <property type="match status" value="1"/>
</dbReference>
<dbReference type="Proteomes" id="UP000677436">
    <property type="component" value="Chromosome"/>
</dbReference>
<dbReference type="InterPro" id="IPR014245">
    <property type="entry name" value="Spore_III_AF"/>
</dbReference>
<name>A0A8D5UGH8_9BACL</name>
<reference evidence="2" key="1">
    <citation type="journal article" date="2013" name="Int. J. Syst. Evol. Microbiol.">
        <title>Polycladomyces abyssicola gen. nov., sp. nov., a thermophilic filamentous bacterium isolated from hemipelagic sediment.</title>
        <authorList>
            <person name="Tsubouchi T."/>
            <person name="Shimane Y."/>
            <person name="Mori K."/>
            <person name="Usui K."/>
            <person name="Hiraki T."/>
            <person name="Tame A."/>
            <person name="Uematsu K."/>
            <person name="Maruyama T."/>
            <person name="Hatada Y."/>
        </authorList>
    </citation>
    <scope>NUCLEOTIDE SEQUENCE</scope>
    <source>
        <strain evidence="2">JIR-001</strain>
    </source>
</reference>
<keyword evidence="1" id="KW-0472">Membrane</keyword>
<protein>
    <recommendedName>
        <fullName evidence="4">Stage III sporulation protein AF</fullName>
    </recommendedName>
</protein>
<proteinExistence type="predicted"/>
<dbReference type="EMBL" id="AP024601">
    <property type="protein sequence ID" value="BCU81547.1"/>
    <property type="molecule type" value="Genomic_DNA"/>
</dbReference>
<evidence type="ECO:0000313" key="2">
    <source>
        <dbReference type="EMBL" id="BCU81547.1"/>
    </source>
</evidence>
<feature type="transmembrane region" description="Helical" evidence="1">
    <location>
        <begin position="38"/>
        <end position="59"/>
    </location>
</feature>
<evidence type="ECO:0008006" key="4">
    <source>
        <dbReference type="Google" id="ProtNLM"/>
    </source>
</evidence>
<feature type="transmembrane region" description="Helical" evidence="1">
    <location>
        <begin position="12"/>
        <end position="32"/>
    </location>
</feature>
<dbReference type="AlphaFoldDB" id="A0A8D5UGH8"/>
<evidence type="ECO:0000256" key="1">
    <source>
        <dbReference type="SAM" id="Phobius"/>
    </source>
</evidence>
<gene>
    <name evidence="2" type="ORF">JIR001_13300</name>
</gene>
<dbReference type="Pfam" id="PF09581">
    <property type="entry name" value="Spore_III_AF"/>
    <property type="match status" value="1"/>
</dbReference>